<evidence type="ECO:0000256" key="1">
    <source>
        <dbReference type="ARBA" id="ARBA00003237"/>
    </source>
</evidence>
<feature type="domain" description="Quinolinate phosphoribosyl transferase N-terminal" evidence="15">
    <location>
        <begin position="22"/>
        <end position="106"/>
    </location>
</feature>
<dbReference type="FunFam" id="3.90.1170.20:FF:000001">
    <property type="entry name" value="Nicotinate-nucleotide diphosphorylase (Carboxylating)"/>
    <property type="match status" value="1"/>
</dbReference>
<evidence type="ECO:0000256" key="3">
    <source>
        <dbReference type="ARBA" id="ARBA00009400"/>
    </source>
</evidence>
<feature type="binding site" evidence="13">
    <location>
        <begin position="129"/>
        <end position="131"/>
    </location>
    <ligand>
        <name>substrate</name>
    </ligand>
</feature>
<dbReference type="InterPro" id="IPR027277">
    <property type="entry name" value="NadC/ModD"/>
</dbReference>
<dbReference type="GO" id="GO:0034213">
    <property type="term" value="P:quinolinate catabolic process"/>
    <property type="evidence" value="ECO:0007669"/>
    <property type="project" value="TreeGrafter"/>
</dbReference>
<feature type="binding site" evidence="13">
    <location>
        <position position="96"/>
    </location>
    <ligand>
        <name>substrate</name>
    </ligand>
</feature>
<dbReference type="InterPro" id="IPR004393">
    <property type="entry name" value="NadC"/>
</dbReference>
<dbReference type="PANTHER" id="PTHR32179">
    <property type="entry name" value="NICOTINATE-NUCLEOTIDE PYROPHOSPHORYLASE [CARBOXYLATING]"/>
    <property type="match status" value="1"/>
</dbReference>
<name>A0A1G6JRL5_9BACI</name>
<dbReference type="STRING" id="1464122.SAMN05421737_10669"/>
<dbReference type="GO" id="GO:0005737">
    <property type="term" value="C:cytoplasm"/>
    <property type="evidence" value="ECO:0007669"/>
    <property type="project" value="TreeGrafter"/>
</dbReference>
<feature type="binding site" evidence="13">
    <location>
        <position position="163"/>
    </location>
    <ligand>
        <name>substrate</name>
    </ligand>
</feature>
<keyword evidence="7 12" id="KW-0328">Glycosyltransferase</keyword>
<dbReference type="InterPro" id="IPR013785">
    <property type="entry name" value="Aldolase_TIM"/>
</dbReference>
<evidence type="ECO:0000313" key="16">
    <source>
        <dbReference type="EMBL" id="SDC21298.1"/>
    </source>
</evidence>
<evidence type="ECO:0000259" key="14">
    <source>
        <dbReference type="Pfam" id="PF01729"/>
    </source>
</evidence>
<feature type="binding site" evidence="13">
    <location>
        <position position="153"/>
    </location>
    <ligand>
        <name>substrate</name>
    </ligand>
</feature>
<dbReference type="InterPro" id="IPR002638">
    <property type="entry name" value="Quinolinate_PRibosylTrfase_C"/>
</dbReference>
<keyword evidence="6" id="KW-0662">Pyridine nucleotide biosynthesis</keyword>
<dbReference type="NCBIfam" id="TIGR00078">
    <property type="entry name" value="nadC"/>
    <property type="match status" value="1"/>
</dbReference>
<evidence type="ECO:0000256" key="7">
    <source>
        <dbReference type="ARBA" id="ARBA00022676"/>
    </source>
</evidence>
<dbReference type="Gene3D" id="3.90.1170.20">
    <property type="entry name" value="Quinolinate phosphoribosyl transferase, N-terminal domain"/>
    <property type="match status" value="1"/>
</dbReference>
<reference evidence="17" key="1">
    <citation type="submission" date="2016-09" db="EMBL/GenBank/DDBJ databases">
        <authorList>
            <person name="Varghese N."/>
            <person name="Submissions S."/>
        </authorList>
    </citation>
    <scope>NUCLEOTIDE SEQUENCE [LARGE SCALE GENOMIC DNA]</scope>
    <source>
        <strain evidence="17">25nlg</strain>
    </source>
</reference>
<dbReference type="OrthoDB" id="9782546at2"/>
<dbReference type="SUPFAM" id="SSF54675">
    <property type="entry name" value="Nicotinate/Quinolinate PRTase N-terminal domain-like"/>
    <property type="match status" value="1"/>
</dbReference>
<dbReference type="SUPFAM" id="SSF51690">
    <property type="entry name" value="Nicotinate/Quinolinate PRTase C-terminal domain-like"/>
    <property type="match status" value="1"/>
</dbReference>
<dbReference type="UniPathway" id="UPA00253">
    <property type="reaction ID" value="UER00331"/>
</dbReference>
<gene>
    <name evidence="16" type="ORF">SAMN05421737_10669</name>
</gene>
<evidence type="ECO:0000256" key="8">
    <source>
        <dbReference type="ARBA" id="ARBA00022679"/>
    </source>
</evidence>
<dbReference type="EMBL" id="FMYM01000006">
    <property type="protein sequence ID" value="SDC21298.1"/>
    <property type="molecule type" value="Genomic_DNA"/>
</dbReference>
<dbReference type="AlphaFoldDB" id="A0A1G6JRL5"/>
<evidence type="ECO:0000256" key="2">
    <source>
        <dbReference type="ARBA" id="ARBA00004893"/>
    </source>
</evidence>
<evidence type="ECO:0000259" key="15">
    <source>
        <dbReference type="Pfam" id="PF02749"/>
    </source>
</evidence>
<dbReference type="Pfam" id="PF01729">
    <property type="entry name" value="QRPTase_C"/>
    <property type="match status" value="1"/>
</dbReference>
<dbReference type="InterPro" id="IPR036068">
    <property type="entry name" value="Nicotinate_pribotase-like_C"/>
</dbReference>
<dbReference type="PANTHER" id="PTHR32179:SF3">
    <property type="entry name" value="NICOTINATE-NUCLEOTIDE PYROPHOSPHORYLASE [CARBOXYLATING]"/>
    <property type="match status" value="1"/>
</dbReference>
<evidence type="ECO:0000256" key="10">
    <source>
        <dbReference type="ARBA" id="ARBA00047445"/>
    </source>
</evidence>
<dbReference type="PIRSF" id="PIRSF006250">
    <property type="entry name" value="NadC_ModD"/>
    <property type="match status" value="1"/>
</dbReference>
<comment type="catalytic activity">
    <reaction evidence="10">
        <text>nicotinate beta-D-ribonucleotide + CO2 + diphosphate = quinolinate + 5-phospho-alpha-D-ribose 1-diphosphate + 2 H(+)</text>
        <dbReference type="Rhea" id="RHEA:12733"/>
        <dbReference type="ChEBI" id="CHEBI:15378"/>
        <dbReference type="ChEBI" id="CHEBI:16526"/>
        <dbReference type="ChEBI" id="CHEBI:29959"/>
        <dbReference type="ChEBI" id="CHEBI:33019"/>
        <dbReference type="ChEBI" id="CHEBI:57502"/>
        <dbReference type="ChEBI" id="CHEBI:58017"/>
        <dbReference type="EC" id="2.4.2.19"/>
    </reaction>
</comment>
<dbReference type="CDD" id="cd01572">
    <property type="entry name" value="QPRTase"/>
    <property type="match status" value="1"/>
</dbReference>
<evidence type="ECO:0000256" key="6">
    <source>
        <dbReference type="ARBA" id="ARBA00022642"/>
    </source>
</evidence>
<evidence type="ECO:0000256" key="12">
    <source>
        <dbReference type="PIRNR" id="PIRNR006250"/>
    </source>
</evidence>
<dbReference type="InterPro" id="IPR022412">
    <property type="entry name" value="Quinolinate_PRibosylTrfase_N"/>
</dbReference>
<dbReference type="GO" id="GO:0004514">
    <property type="term" value="F:nicotinate-nucleotide diphosphorylase (carboxylating) activity"/>
    <property type="evidence" value="ECO:0007669"/>
    <property type="project" value="UniProtKB-EC"/>
</dbReference>
<evidence type="ECO:0000256" key="4">
    <source>
        <dbReference type="ARBA" id="ARBA00011218"/>
    </source>
</evidence>
<comment type="similarity">
    <text evidence="3 12">Belongs to the NadC/ModD family.</text>
</comment>
<dbReference type="RefSeq" id="WP_090775689.1">
    <property type="nucleotide sequence ID" value="NZ_FMYM01000006.1"/>
</dbReference>
<dbReference type="GO" id="GO:0009435">
    <property type="term" value="P:NAD+ biosynthetic process"/>
    <property type="evidence" value="ECO:0007669"/>
    <property type="project" value="UniProtKB-UniPathway"/>
</dbReference>
<sequence>MNTFVLDTQIEQFLQEDIGRGDVTTEAIFTTERAEAVIVAKEAGIFAGEKVVERMFTKFGTELTVKHVMKDGESLVAGVEVLRVYGSVKQMLIIERVLLNLLQRLCGIATLTRRAVETLADPTIRLCDTRKTTPGLRMLEKYAVRIGGGCNHRKGLDDAVMLKENHIAACGSIAEAVARVRQYAGPLLKIEVETTNEDEIREAVAAQADVIMFDNATPDEIKRYVQLVPETIATEASGGISMETLPLYRGTKVDYLSLGFLTHSVRSIDLSMLIQKSEIRSRKVKV</sequence>
<evidence type="ECO:0000256" key="9">
    <source>
        <dbReference type="ARBA" id="ARBA00033102"/>
    </source>
</evidence>
<feature type="binding site" evidence="13">
    <location>
        <position position="214"/>
    </location>
    <ligand>
        <name>substrate</name>
    </ligand>
</feature>
<keyword evidence="8 12" id="KW-0808">Transferase</keyword>
<protein>
    <recommendedName>
        <fullName evidence="11">Probable nicotinate-nucleotide pyrophosphorylase [carboxylating]</fullName>
        <ecNumber evidence="5">2.4.2.19</ecNumber>
    </recommendedName>
    <alternativeName>
        <fullName evidence="9">Quinolinate phosphoribosyltransferase [decarboxylating]</fullName>
    </alternativeName>
</protein>
<feature type="binding site" evidence="13">
    <location>
        <position position="193"/>
    </location>
    <ligand>
        <name>substrate</name>
    </ligand>
</feature>
<feature type="binding site" evidence="13">
    <location>
        <begin position="258"/>
        <end position="260"/>
    </location>
    <ligand>
        <name>substrate</name>
    </ligand>
</feature>
<evidence type="ECO:0000256" key="5">
    <source>
        <dbReference type="ARBA" id="ARBA00011944"/>
    </source>
</evidence>
<dbReference type="Pfam" id="PF02749">
    <property type="entry name" value="QRPTase_N"/>
    <property type="match status" value="1"/>
</dbReference>
<dbReference type="Proteomes" id="UP000242662">
    <property type="component" value="Unassembled WGS sequence"/>
</dbReference>
<evidence type="ECO:0000313" key="17">
    <source>
        <dbReference type="Proteomes" id="UP000242662"/>
    </source>
</evidence>
<dbReference type="FunFam" id="3.20.20.70:FF:000030">
    <property type="entry name" value="Nicotinate-nucleotide pyrophosphorylase, carboxylating"/>
    <property type="match status" value="1"/>
</dbReference>
<evidence type="ECO:0000256" key="11">
    <source>
        <dbReference type="ARBA" id="ARBA00069173"/>
    </source>
</evidence>
<dbReference type="InterPro" id="IPR037128">
    <property type="entry name" value="Quinolinate_PRibosylTase_N_sf"/>
</dbReference>
<proteinExistence type="inferred from homology"/>
<comment type="pathway">
    <text evidence="2">Cofactor biosynthesis; NAD(+) biosynthesis; nicotinate D-ribonucleotide from quinolinate: step 1/1.</text>
</comment>
<accession>A0A1G6JRL5</accession>
<comment type="function">
    <text evidence="1">Involved in the catabolism of quinolinic acid (QA).</text>
</comment>
<dbReference type="EC" id="2.4.2.19" evidence="5"/>
<feature type="binding site" evidence="13">
    <location>
        <begin position="237"/>
        <end position="239"/>
    </location>
    <ligand>
        <name>substrate</name>
    </ligand>
</feature>
<keyword evidence="17" id="KW-1185">Reference proteome</keyword>
<evidence type="ECO:0000256" key="13">
    <source>
        <dbReference type="PIRSR" id="PIRSR006250-1"/>
    </source>
</evidence>
<feature type="domain" description="Quinolinate phosphoribosyl transferase C-terminal" evidence="14">
    <location>
        <begin position="108"/>
        <end position="272"/>
    </location>
</feature>
<comment type="subunit">
    <text evidence="4">Hexamer formed by 3 homodimers.</text>
</comment>
<dbReference type="Gene3D" id="3.20.20.70">
    <property type="entry name" value="Aldolase class I"/>
    <property type="match status" value="1"/>
</dbReference>
<organism evidence="16 17">
    <name type="scientific">Shouchella lonarensis</name>
    <dbReference type="NCBI Taxonomy" id="1464122"/>
    <lineage>
        <taxon>Bacteria</taxon>
        <taxon>Bacillati</taxon>
        <taxon>Bacillota</taxon>
        <taxon>Bacilli</taxon>
        <taxon>Bacillales</taxon>
        <taxon>Bacillaceae</taxon>
        <taxon>Shouchella</taxon>
    </lineage>
</organism>